<dbReference type="OrthoDB" id="119437at2"/>
<organism evidence="2 3">
    <name type="scientific">Acidipila rosea</name>
    <dbReference type="NCBI Taxonomy" id="768535"/>
    <lineage>
        <taxon>Bacteria</taxon>
        <taxon>Pseudomonadati</taxon>
        <taxon>Acidobacteriota</taxon>
        <taxon>Terriglobia</taxon>
        <taxon>Terriglobales</taxon>
        <taxon>Acidobacteriaceae</taxon>
        <taxon>Acidipila</taxon>
    </lineage>
</organism>
<evidence type="ECO:0000256" key="1">
    <source>
        <dbReference type="SAM" id="SignalP"/>
    </source>
</evidence>
<dbReference type="RefSeq" id="WP_131996261.1">
    <property type="nucleotide sequence ID" value="NZ_SMGK01000003.1"/>
</dbReference>
<accession>A0A4R1L3R0</accession>
<dbReference type="Proteomes" id="UP000295210">
    <property type="component" value="Unassembled WGS sequence"/>
</dbReference>
<gene>
    <name evidence="2" type="ORF">C7378_2230</name>
</gene>
<dbReference type="AlphaFoldDB" id="A0A4R1L3R0"/>
<name>A0A4R1L3R0_9BACT</name>
<dbReference type="EMBL" id="SMGK01000003">
    <property type="protein sequence ID" value="TCK72644.1"/>
    <property type="molecule type" value="Genomic_DNA"/>
</dbReference>
<keyword evidence="1" id="KW-0732">Signal</keyword>
<protein>
    <submittedName>
        <fullName evidence="2">Uncharacterized protein</fullName>
    </submittedName>
</protein>
<proteinExistence type="predicted"/>
<feature type="chain" id="PRO_5020645867" evidence="1">
    <location>
        <begin position="20"/>
        <end position="175"/>
    </location>
</feature>
<feature type="signal peptide" evidence="1">
    <location>
        <begin position="1"/>
        <end position="19"/>
    </location>
</feature>
<evidence type="ECO:0000313" key="2">
    <source>
        <dbReference type="EMBL" id="TCK72644.1"/>
    </source>
</evidence>
<reference evidence="2 3" key="1">
    <citation type="submission" date="2019-03" db="EMBL/GenBank/DDBJ databases">
        <title>Genomic Encyclopedia of Type Strains, Phase IV (KMG-IV): sequencing the most valuable type-strain genomes for metagenomic binning, comparative biology and taxonomic classification.</title>
        <authorList>
            <person name="Goeker M."/>
        </authorList>
    </citation>
    <scope>NUCLEOTIDE SEQUENCE [LARGE SCALE GENOMIC DNA]</scope>
    <source>
        <strain evidence="2 3">DSM 103428</strain>
    </source>
</reference>
<keyword evidence="3" id="KW-1185">Reference proteome</keyword>
<sequence>MRLILCLMMMMLLTLGVSAEQQQQRPVLHHRSEETDQEADQTLPVLSSGVSLLPDDASGEYELNSEDVIEITLDGGHLGGYLSRIHSSSGEKSAPMTFLFAAVTVEGRRFSFTTQKLHDQWYAFEGTIVRGPGSKRDDEGYYLLAGTLTEYSGSRSTPRKVSLKSMPTCVEESCQ</sequence>
<evidence type="ECO:0000313" key="3">
    <source>
        <dbReference type="Proteomes" id="UP000295210"/>
    </source>
</evidence>
<comment type="caution">
    <text evidence="2">The sequence shown here is derived from an EMBL/GenBank/DDBJ whole genome shotgun (WGS) entry which is preliminary data.</text>
</comment>